<sequence>GATHRWVDATHHATARPRGHAQAGRYCSWPPDQSPRSPVRQV</sequence>
<feature type="compositionally biased region" description="Basic and acidic residues" evidence="1">
    <location>
        <begin position="1"/>
        <end position="11"/>
    </location>
</feature>
<name>A0A6J4JSY9_9CHLR</name>
<evidence type="ECO:0000256" key="1">
    <source>
        <dbReference type="SAM" id="MobiDB-lite"/>
    </source>
</evidence>
<proteinExistence type="predicted"/>
<gene>
    <name evidence="2" type="ORF">AVDCRST_MAG77-4824</name>
</gene>
<organism evidence="2">
    <name type="scientific">uncultured Chloroflexota bacterium</name>
    <dbReference type="NCBI Taxonomy" id="166587"/>
    <lineage>
        <taxon>Bacteria</taxon>
        <taxon>Bacillati</taxon>
        <taxon>Chloroflexota</taxon>
        <taxon>environmental samples</taxon>
    </lineage>
</organism>
<dbReference type="AlphaFoldDB" id="A0A6J4JSY9"/>
<evidence type="ECO:0000313" key="2">
    <source>
        <dbReference type="EMBL" id="CAA9286697.1"/>
    </source>
</evidence>
<feature type="non-terminal residue" evidence="2">
    <location>
        <position position="1"/>
    </location>
</feature>
<reference evidence="2" key="1">
    <citation type="submission" date="2020-02" db="EMBL/GenBank/DDBJ databases">
        <authorList>
            <person name="Meier V. D."/>
        </authorList>
    </citation>
    <scope>NUCLEOTIDE SEQUENCE</scope>
    <source>
        <strain evidence="2">AVDCRST_MAG77</strain>
    </source>
</reference>
<accession>A0A6J4JSY9</accession>
<protein>
    <submittedName>
        <fullName evidence="2">Uncharacterized protein</fullName>
    </submittedName>
</protein>
<feature type="non-terminal residue" evidence="2">
    <location>
        <position position="42"/>
    </location>
</feature>
<feature type="region of interest" description="Disordered" evidence="1">
    <location>
        <begin position="1"/>
        <end position="42"/>
    </location>
</feature>
<dbReference type="EMBL" id="CADCTC010000228">
    <property type="protein sequence ID" value="CAA9286697.1"/>
    <property type="molecule type" value="Genomic_DNA"/>
</dbReference>